<evidence type="ECO:0000313" key="5">
    <source>
        <dbReference type="Proteomes" id="UP000317935"/>
    </source>
</evidence>
<evidence type="ECO:0000256" key="3">
    <source>
        <dbReference type="ARBA" id="ARBA00022723"/>
    </source>
</evidence>
<dbReference type="PANTHER" id="PTHR13778">
    <property type="entry name" value="GLYCOSYLTRANSFERASE 8 DOMAIN-CONTAINING PROTEIN"/>
    <property type="match status" value="1"/>
</dbReference>
<evidence type="ECO:0000313" key="4">
    <source>
        <dbReference type="EMBL" id="BCD70569.1"/>
    </source>
</evidence>
<organism evidence="4 5">
    <name type="scientific">Helicobacter suis</name>
    <dbReference type="NCBI Taxonomy" id="104628"/>
    <lineage>
        <taxon>Bacteria</taxon>
        <taxon>Pseudomonadati</taxon>
        <taxon>Campylobacterota</taxon>
        <taxon>Epsilonproteobacteria</taxon>
        <taxon>Campylobacterales</taxon>
        <taxon>Helicobacteraceae</taxon>
        <taxon>Helicobacter</taxon>
    </lineage>
</organism>
<dbReference type="CDD" id="cd04194">
    <property type="entry name" value="GT8_A4GalT_like"/>
    <property type="match status" value="1"/>
</dbReference>
<gene>
    <name evidence="4" type="primary">rfaJ</name>
    <name evidence="4" type="ORF">SNTW_12140</name>
</gene>
<dbReference type="SUPFAM" id="SSF53448">
    <property type="entry name" value="Nucleotide-diphospho-sugar transferases"/>
    <property type="match status" value="1"/>
</dbReference>
<dbReference type="InterPro" id="IPR029044">
    <property type="entry name" value="Nucleotide-diphossugar_trans"/>
</dbReference>
<dbReference type="Gene3D" id="3.90.550.10">
    <property type="entry name" value="Spore Coat Polysaccharide Biosynthesis Protein SpsA, Chain A"/>
    <property type="match status" value="1"/>
</dbReference>
<dbReference type="EMBL" id="AP019774">
    <property type="protein sequence ID" value="BCD70569.1"/>
    <property type="molecule type" value="Genomic_DNA"/>
</dbReference>
<dbReference type="RefSeq" id="WP_232048823.1">
    <property type="nucleotide sequence ID" value="NZ_AP019774.1"/>
</dbReference>
<dbReference type="InterPro" id="IPR050748">
    <property type="entry name" value="Glycosyltrans_8_dom-fam"/>
</dbReference>
<keyword evidence="1" id="KW-0328">Glycosyltransferase</keyword>
<dbReference type="PANTHER" id="PTHR13778:SF47">
    <property type="entry name" value="LIPOPOLYSACCHARIDE 1,3-GALACTOSYLTRANSFERASE"/>
    <property type="match status" value="1"/>
</dbReference>
<dbReference type="GO" id="GO:0046872">
    <property type="term" value="F:metal ion binding"/>
    <property type="evidence" value="ECO:0007669"/>
    <property type="project" value="UniProtKB-KW"/>
</dbReference>
<keyword evidence="3" id="KW-0479">Metal-binding</keyword>
<sequence>MITIPIVMAFDLNYYVAGGVAMYSLLMHAAQERKGEPLFYKIHLLIQGLDFSHQQELVKIAAPFADFSAIIFHDIDEKRSGFGKFFEQNTTPLLPYLRPALLKRFSSLVLYRLFLSSLFPEYDKIIACDVDMLFERDISPAYFAFDTDEPYYLAAVRENWHKNVEHLEETYRNTAKDLGAGSDINSRADMEALFCCCINVGFIVANLKKWREDDLESRMIAIFKEKGSKLVAFEQEVINLACLGQILELPRIYNYVADVFNDYSEIQTPVVWHFLGHKPWKVYRGGGKEIRFKRWMRVFLLAFISSEKFMIHALITHSSKEFTDSFITHREFMDVLITHFQNNRFDLSSLDYMISKKTLAKLFIFKVKKYLKNKLTRIKKWLLKR</sequence>
<evidence type="ECO:0000256" key="1">
    <source>
        <dbReference type="ARBA" id="ARBA00022676"/>
    </source>
</evidence>
<accession>A0A6J4CYL1</accession>
<dbReference type="InterPro" id="IPR002495">
    <property type="entry name" value="Glyco_trans_8"/>
</dbReference>
<reference evidence="4 5" key="1">
    <citation type="submission" date="2019-06" db="EMBL/GenBank/DDBJ databases">
        <title>Complete genome sequence of Helicobacter suis SNTW101c.</title>
        <authorList>
            <person name="Rimbara E."/>
            <person name="Suzuki M."/>
            <person name="Matsui H."/>
            <person name="Nakamura M."/>
            <person name="Mori S."/>
            <person name="Shibayama K."/>
        </authorList>
    </citation>
    <scope>NUCLEOTIDE SEQUENCE [LARGE SCALE GENOMIC DNA]</scope>
    <source>
        <strain evidence="4 5">SNTW101c</strain>
    </source>
</reference>
<protein>
    <submittedName>
        <fullName evidence="4">Lipopolysaccharide 1,2-glucosyltransferase</fullName>
    </submittedName>
</protein>
<dbReference type="AlphaFoldDB" id="A0A6J4CYL1"/>
<dbReference type="Pfam" id="PF01501">
    <property type="entry name" value="Glyco_transf_8"/>
    <property type="match status" value="1"/>
</dbReference>
<dbReference type="GO" id="GO:0016757">
    <property type="term" value="F:glycosyltransferase activity"/>
    <property type="evidence" value="ECO:0007669"/>
    <property type="project" value="UniProtKB-KW"/>
</dbReference>
<dbReference type="Proteomes" id="UP000317935">
    <property type="component" value="Chromosome"/>
</dbReference>
<proteinExistence type="predicted"/>
<evidence type="ECO:0000256" key="2">
    <source>
        <dbReference type="ARBA" id="ARBA00022679"/>
    </source>
</evidence>
<keyword evidence="2 4" id="KW-0808">Transferase</keyword>
<name>A0A6J4CYL1_9HELI</name>